<protein>
    <submittedName>
        <fullName evidence="20">TonB-dependent siderophore receptor</fullName>
    </submittedName>
</protein>
<dbReference type="InterPro" id="IPR037066">
    <property type="entry name" value="Plug_dom_sf"/>
</dbReference>
<accession>A0A2U8VN11</accession>
<feature type="chain" id="PRO_5016065169" evidence="17">
    <location>
        <begin position="22"/>
        <end position="761"/>
    </location>
</feature>
<keyword evidence="12 20" id="KW-0675">Receptor</keyword>
<keyword evidence="11 14" id="KW-0472">Membrane</keyword>
<evidence type="ECO:0000256" key="5">
    <source>
        <dbReference type="ARBA" id="ARBA00022496"/>
    </source>
</evidence>
<evidence type="ECO:0000256" key="17">
    <source>
        <dbReference type="SAM" id="SignalP"/>
    </source>
</evidence>
<proteinExistence type="inferred from homology"/>
<evidence type="ECO:0000256" key="13">
    <source>
        <dbReference type="ARBA" id="ARBA00023237"/>
    </source>
</evidence>
<dbReference type="InterPro" id="IPR036942">
    <property type="entry name" value="Beta-barrel_TonB_sf"/>
</dbReference>
<evidence type="ECO:0000256" key="3">
    <source>
        <dbReference type="ARBA" id="ARBA00022448"/>
    </source>
</evidence>
<evidence type="ECO:0000256" key="10">
    <source>
        <dbReference type="ARBA" id="ARBA00023077"/>
    </source>
</evidence>
<dbReference type="KEGG" id="meti:DK427_03605"/>
<evidence type="ECO:0000256" key="12">
    <source>
        <dbReference type="ARBA" id="ARBA00023170"/>
    </source>
</evidence>
<dbReference type="Proteomes" id="UP000246058">
    <property type="component" value="Chromosome"/>
</dbReference>
<evidence type="ECO:0000256" key="8">
    <source>
        <dbReference type="ARBA" id="ARBA00023004"/>
    </source>
</evidence>
<dbReference type="InterPro" id="IPR012910">
    <property type="entry name" value="Plug_dom"/>
</dbReference>
<evidence type="ECO:0000256" key="6">
    <source>
        <dbReference type="ARBA" id="ARBA00022692"/>
    </source>
</evidence>
<dbReference type="GO" id="GO:0015891">
    <property type="term" value="P:siderophore transport"/>
    <property type="evidence" value="ECO:0007669"/>
    <property type="project" value="InterPro"/>
</dbReference>
<keyword evidence="4 14" id="KW-1134">Transmembrane beta strand</keyword>
<dbReference type="NCBIfam" id="TIGR01783">
    <property type="entry name" value="TonB-siderophor"/>
    <property type="match status" value="1"/>
</dbReference>
<keyword evidence="21" id="KW-1185">Reference proteome</keyword>
<evidence type="ECO:0000256" key="11">
    <source>
        <dbReference type="ARBA" id="ARBA00023136"/>
    </source>
</evidence>
<dbReference type="CDD" id="cd01347">
    <property type="entry name" value="ligand_gated_channel"/>
    <property type="match status" value="1"/>
</dbReference>
<dbReference type="InterPro" id="IPR010105">
    <property type="entry name" value="TonB_sidphr_rcpt"/>
</dbReference>
<dbReference type="SUPFAM" id="SSF56935">
    <property type="entry name" value="Porins"/>
    <property type="match status" value="1"/>
</dbReference>
<dbReference type="PROSITE" id="PS52016">
    <property type="entry name" value="TONB_DEPENDENT_REC_3"/>
    <property type="match status" value="1"/>
</dbReference>
<keyword evidence="8" id="KW-0408">Iron</keyword>
<evidence type="ECO:0000256" key="16">
    <source>
        <dbReference type="SAM" id="MobiDB-lite"/>
    </source>
</evidence>
<comment type="similarity">
    <text evidence="2 14 15">Belongs to the TonB-dependent receptor family.</text>
</comment>
<dbReference type="FunFam" id="2.170.130.10:FF:000001">
    <property type="entry name" value="Catecholate siderophore TonB-dependent receptor"/>
    <property type="match status" value="1"/>
</dbReference>
<evidence type="ECO:0000313" key="20">
    <source>
        <dbReference type="EMBL" id="AWN34940.1"/>
    </source>
</evidence>
<evidence type="ECO:0000259" key="18">
    <source>
        <dbReference type="Pfam" id="PF00593"/>
    </source>
</evidence>
<evidence type="ECO:0000259" key="19">
    <source>
        <dbReference type="Pfam" id="PF07715"/>
    </source>
</evidence>
<evidence type="ECO:0000256" key="15">
    <source>
        <dbReference type="RuleBase" id="RU003357"/>
    </source>
</evidence>
<dbReference type="EMBL" id="CP029551">
    <property type="protein sequence ID" value="AWN34940.1"/>
    <property type="molecule type" value="Genomic_DNA"/>
</dbReference>
<reference evidence="20 21" key="1">
    <citation type="submission" date="2018-05" db="EMBL/GenBank/DDBJ databases">
        <title>Complete Genome Sequence of Methylobacterium sp. 17Sr1-43.</title>
        <authorList>
            <person name="Srinivasan S."/>
        </authorList>
    </citation>
    <scope>NUCLEOTIDE SEQUENCE [LARGE SCALE GENOMIC DNA]</scope>
    <source>
        <strain evidence="20 21">17Sr1-43</strain>
    </source>
</reference>
<dbReference type="PANTHER" id="PTHR32552:SF68">
    <property type="entry name" value="FERRICHROME OUTER MEMBRANE TRANSPORTER_PHAGE RECEPTOR"/>
    <property type="match status" value="1"/>
</dbReference>
<feature type="domain" description="TonB-dependent receptor plug" evidence="19">
    <location>
        <begin position="108"/>
        <end position="211"/>
    </location>
</feature>
<dbReference type="GO" id="GO:0038023">
    <property type="term" value="F:signaling receptor activity"/>
    <property type="evidence" value="ECO:0007669"/>
    <property type="project" value="InterPro"/>
</dbReference>
<dbReference type="Pfam" id="PF07715">
    <property type="entry name" value="Plug"/>
    <property type="match status" value="1"/>
</dbReference>
<dbReference type="AlphaFoldDB" id="A0A2U8VN11"/>
<dbReference type="PANTHER" id="PTHR32552">
    <property type="entry name" value="FERRICHROME IRON RECEPTOR-RELATED"/>
    <property type="match status" value="1"/>
</dbReference>
<dbReference type="RefSeq" id="WP_109950072.1">
    <property type="nucleotide sequence ID" value="NZ_CP029551.1"/>
</dbReference>
<dbReference type="Gene3D" id="2.170.130.10">
    <property type="entry name" value="TonB-dependent receptor, plug domain"/>
    <property type="match status" value="1"/>
</dbReference>
<dbReference type="OrthoDB" id="9760333at2"/>
<keyword evidence="7 17" id="KW-0732">Signal</keyword>
<keyword evidence="10 15" id="KW-0798">TonB box</keyword>
<evidence type="ECO:0000256" key="14">
    <source>
        <dbReference type="PROSITE-ProRule" id="PRU01360"/>
    </source>
</evidence>
<gene>
    <name evidence="20" type="ORF">DK427_03605</name>
</gene>
<keyword evidence="3 14" id="KW-0813">Transport</keyword>
<dbReference type="Pfam" id="PF00593">
    <property type="entry name" value="TonB_dep_Rec_b-barrel"/>
    <property type="match status" value="1"/>
</dbReference>
<dbReference type="InterPro" id="IPR039426">
    <property type="entry name" value="TonB-dep_rcpt-like"/>
</dbReference>
<comment type="subcellular location">
    <subcellularLocation>
        <location evidence="1 14">Cell outer membrane</location>
        <topology evidence="1 14">Multi-pass membrane protein</topology>
    </subcellularLocation>
</comment>
<evidence type="ECO:0000256" key="4">
    <source>
        <dbReference type="ARBA" id="ARBA00022452"/>
    </source>
</evidence>
<keyword evidence="5" id="KW-0410">Iron transport</keyword>
<evidence type="ECO:0000313" key="21">
    <source>
        <dbReference type="Proteomes" id="UP000246058"/>
    </source>
</evidence>
<name>A0A2U8VN11_9HYPH</name>
<dbReference type="Gene3D" id="2.40.170.20">
    <property type="entry name" value="TonB-dependent receptor, beta-barrel domain"/>
    <property type="match status" value="1"/>
</dbReference>
<keyword evidence="6 14" id="KW-0812">Transmembrane</keyword>
<evidence type="ECO:0000256" key="9">
    <source>
        <dbReference type="ARBA" id="ARBA00023065"/>
    </source>
</evidence>
<feature type="region of interest" description="Disordered" evidence="16">
    <location>
        <begin position="36"/>
        <end position="86"/>
    </location>
</feature>
<evidence type="ECO:0000256" key="2">
    <source>
        <dbReference type="ARBA" id="ARBA00009810"/>
    </source>
</evidence>
<dbReference type="GO" id="GO:0015344">
    <property type="term" value="F:siderophore uptake transmembrane transporter activity"/>
    <property type="evidence" value="ECO:0007669"/>
    <property type="project" value="TreeGrafter"/>
</dbReference>
<evidence type="ECO:0000256" key="1">
    <source>
        <dbReference type="ARBA" id="ARBA00004571"/>
    </source>
</evidence>
<feature type="domain" description="TonB-dependent receptor-like beta-barrel" evidence="18">
    <location>
        <begin position="285"/>
        <end position="732"/>
    </location>
</feature>
<keyword evidence="13 14" id="KW-0998">Cell outer membrane</keyword>
<organism evidence="20 21">
    <name type="scientific">Methylobacterium radiodurans</name>
    <dbReference type="NCBI Taxonomy" id="2202828"/>
    <lineage>
        <taxon>Bacteria</taxon>
        <taxon>Pseudomonadati</taxon>
        <taxon>Pseudomonadota</taxon>
        <taxon>Alphaproteobacteria</taxon>
        <taxon>Hyphomicrobiales</taxon>
        <taxon>Methylobacteriaceae</taxon>
        <taxon>Methylobacterium</taxon>
    </lineage>
</organism>
<sequence>MSQPARLAALASLLVTGPAAAQQSIQLNQISVEAAKPKARAAGPRRPAPPQPAQRVEPGPGGGDIVEAGPLGPGADSAATSGGGGGPSGVVGYTAKVSPTATKTNTPLIETPQSVSVVTREQLNDRNVQSVNEALAYAPGTSTDVFGFDPRFDAFYIRGFQVTYNGIYRDGLRQPGVGLAVPRIEPYGTEALTILRGPASGLYGLGSPGGIVDVTTKRPVFTRFGEVWFQGGNYDRYQGNFDLGGPIEGSDGTMAYRLTGLVRQSDTFLPGATDDRAYIAPSFTWKPSADTTFTLLTEFQRTQAPGTAAFVNFPGFVVSRLYQGDPGFNAFTTQQYRVGYAFEHKFSPDLIFRQNFRYYGVNGDFPYTEITGITGLSAQRYAGLFIEDLHAVTLDNQFEGHAITGPVAHTILGGIDYQRYDYTRRSGFNFNVPDLDLTGVTDFSNFRYRTFIPKPALTAASFQTLDQVGIYLQEQAKFDRFVLTLTGRQDFVSQSTRTGTPGALGAATTQNDAAFTGRVGLNYILAPGLVPYASYATTFTPQVGVDGQGRPFRAATGDQIEAGVKYAVPNTNITAAFAGFDIVQSSILRTDPTNAANQVATGAVRSKGFEAELVANLAPGTNLTLAYTHLDFRFLRQTSLVVPNLPIDGNALSGIPGDSFKAFATYLFPPSSPLSGLTVGGGVRYAGTSFANDENTVRNPTVTLFDALVAYDFAALDPKYKGFRAQLNGFNIFDRDYTNCQAGFCYRGAPATVIGSLIYRW</sequence>
<feature type="signal peptide" evidence="17">
    <location>
        <begin position="1"/>
        <end position="21"/>
    </location>
</feature>
<evidence type="ECO:0000256" key="7">
    <source>
        <dbReference type="ARBA" id="ARBA00022729"/>
    </source>
</evidence>
<dbReference type="InterPro" id="IPR000531">
    <property type="entry name" value="Beta-barrel_TonB"/>
</dbReference>
<dbReference type="GO" id="GO:0009279">
    <property type="term" value="C:cell outer membrane"/>
    <property type="evidence" value="ECO:0007669"/>
    <property type="project" value="UniProtKB-SubCell"/>
</dbReference>
<keyword evidence="9" id="KW-0406">Ion transport</keyword>